<evidence type="ECO:0000313" key="2">
    <source>
        <dbReference type="EMBL" id="CAB3388008.1"/>
    </source>
</evidence>
<proteinExistence type="predicted"/>
<dbReference type="EMBL" id="CADEPI010000671">
    <property type="protein sequence ID" value="CAB3388008.1"/>
    <property type="molecule type" value="Genomic_DNA"/>
</dbReference>
<protein>
    <submittedName>
        <fullName evidence="2">Uncharacterized protein</fullName>
    </submittedName>
</protein>
<reference evidence="2 3" key="1">
    <citation type="submission" date="2020-04" db="EMBL/GenBank/DDBJ databases">
        <authorList>
            <person name="Alioto T."/>
            <person name="Alioto T."/>
            <person name="Gomez Garrido J."/>
        </authorList>
    </citation>
    <scope>NUCLEOTIDE SEQUENCE [LARGE SCALE GENOMIC DNA]</scope>
</reference>
<dbReference type="Proteomes" id="UP000494165">
    <property type="component" value="Unassembled WGS sequence"/>
</dbReference>
<keyword evidence="3" id="KW-1185">Reference proteome</keyword>
<dbReference type="AlphaFoldDB" id="A0A8S1E4Z3"/>
<feature type="compositionally biased region" description="Low complexity" evidence="1">
    <location>
        <begin position="425"/>
        <end position="440"/>
    </location>
</feature>
<gene>
    <name evidence="2" type="ORF">CLODIP_2_CD12657</name>
</gene>
<feature type="compositionally biased region" description="Polar residues" evidence="1">
    <location>
        <begin position="327"/>
        <end position="338"/>
    </location>
</feature>
<sequence length="498" mass="56265">MLCPHCYKKFSSGGNCFNPNCPKKSSNSSSTSHHSEGNGTGQQLVPDQVLREQILHFYQCMDTLFSEHTSAIKEIATGQSAFRPYLAGNGNAQQYSNNAQRIGTNQTEGEQNFAGVPLEALQQTLGIQLTHDEILKWKLYQQLFIQTWQMLAIGPVRNFEQVAQNQIAPVAASTANDYFTEQNTTRPLHFPNQAAECDQNPLPESEHFNNAQSIATIQTERNIQKNFAGLLVKAMQKVTGTQWTHEEALKWIFYQELLRRTMQRPMIEPVLNSTRQLQFQNLAGNDQNLLLDSSQLFGNAQTMLTYLMERNAQQDTGHSEEAVQRQAPASQPTGVSAQNVSRQGGYCVMCEMDCGNIFTHRTYWHEDKQGKPNSCYRTSIQLLEMTSERLLIPAITDLRELKKCPECKKVFFTHRCDNHGCPVPSTSSAQSNRSSTASVSPSGNEIEGFCLMCKCFFDDLTEHRHQKHLNNKNYILKLVSGQMTLLPDEKRVQNDLVK</sequence>
<accession>A0A8S1E4Z3</accession>
<feature type="region of interest" description="Disordered" evidence="1">
    <location>
        <begin position="21"/>
        <end position="44"/>
    </location>
</feature>
<feature type="region of interest" description="Disordered" evidence="1">
    <location>
        <begin position="423"/>
        <end position="442"/>
    </location>
</feature>
<comment type="caution">
    <text evidence="2">The sequence shown here is derived from an EMBL/GenBank/DDBJ whole genome shotgun (WGS) entry which is preliminary data.</text>
</comment>
<evidence type="ECO:0000313" key="3">
    <source>
        <dbReference type="Proteomes" id="UP000494165"/>
    </source>
</evidence>
<evidence type="ECO:0000256" key="1">
    <source>
        <dbReference type="SAM" id="MobiDB-lite"/>
    </source>
</evidence>
<organism evidence="2 3">
    <name type="scientific">Cloeon dipterum</name>
    <dbReference type="NCBI Taxonomy" id="197152"/>
    <lineage>
        <taxon>Eukaryota</taxon>
        <taxon>Metazoa</taxon>
        <taxon>Ecdysozoa</taxon>
        <taxon>Arthropoda</taxon>
        <taxon>Hexapoda</taxon>
        <taxon>Insecta</taxon>
        <taxon>Pterygota</taxon>
        <taxon>Palaeoptera</taxon>
        <taxon>Ephemeroptera</taxon>
        <taxon>Pisciforma</taxon>
        <taxon>Baetidae</taxon>
        <taxon>Cloeon</taxon>
    </lineage>
</organism>
<feature type="region of interest" description="Disordered" evidence="1">
    <location>
        <begin position="314"/>
        <end position="338"/>
    </location>
</feature>
<name>A0A8S1E4Z3_9INSE</name>